<dbReference type="PANTHER" id="PTHR10353">
    <property type="entry name" value="GLYCOSYL HYDROLASE"/>
    <property type="match status" value="1"/>
</dbReference>
<dbReference type="GO" id="GO:0008706">
    <property type="term" value="F:6-phospho-beta-glucosidase activity"/>
    <property type="evidence" value="ECO:0007669"/>
    <property type="project" value="UniProtKB-EC"/>
</dbReference>
<protein>
    <submittedName>
        <fullName evidence="3">6-phospho-beta-glucosidase</fullName>
        <ecNumber evidence="3">3.2.1.86</ecNumber>
    </submittedName>
</protein>
<dbReference type="InterPro" id="IPR017853">
    <property type="entry name" value="GH"/>
</dbReference>
<dbReference type="EMBL" id="JAUSUR010000002">
    <property type="protein sequence ID" value="MDQ0360694.1"/>
    <property type="molecule type" value="Genomic_DNA"/>
</dbReference>
<organism evidence="3 4">
    <name type="scientific">Breznakia pachnodae</name>
    <dbReference type="NCBI Taxonomy" id="265178"/>
    <lineage>
        <taxon>Bacteria</taxon>
        <taxon>Bacillati</taxon>
        <taxon>Bacillota</taxon>
        <taxon>Erysipelotrichia</taxon>
        <taxon>Erysipelotrichales</taxon>
        <taxon>Erysipelotrichaceae</taxon>
        <taxon>Breznakia</taxon>
    </lineage>
</organism>
<dbReference type="RefSeq" id="WP_307406797.1">
    <property type="nucleotide sequence ID" value="NZ_JAUSUR010000002.1"/>
</dbReference>
<keyword evidence="3" id="KW-0378">Hydrolase</keyword>
<dbReference type="PANTHER" id="PTHR10353:SF122">
    <property type="entry name" value="6-PHOSPHO-BETA-GLUCOSIDASE ASCB-RELATED"/>
    <property type="match status" value="1"/>
</dbReference>
<comment type="caution">
    <text evidence="3">The sequence shown here is derived from an EMBL/GenBank/DDBJ whole genome shotgun (WGS) entry which is preliminary data.</text>
</comment>
<dbReference type="SUPFAM" id="SSF51445">
    <property type="entry name" value="(Trans)glycosidases"/>
    <property type="match status" value="1"/>
</dbReference>
<comment type="similarity">
    <text evidence="2">Belongs to the glycosyl hydrolase 1 family.</text>
</comment>
<dbReference type="Gene3D" id="3.20.20.80">
    <property type="entry name" value="Glycosidases"/>
    <property type="match status" value="1"/>
</dbReference>
<evidence type="ECO:0000256" key="1">
    <source>
        <dbReference type="ARBA" id="ARBA00023295"/>
    </source>
</evidence>
<reference evidence="3 4" key="1">
    <citation type="submission" date="2023-07" db="EMBL/GenBank/DDBJ databases">
        <title>Genomic Encyclopedia of Type Strains, Phase IV (KMG-IV): sequencing the most valuable type-strain genomes for metagenomic binning, comparative biology and taxonomic classification.</title>
        <authorList>
            <person name="Goeker M."/>
        </authorList>
    </citation>
    <scope>NUCLEOTIDE SEQUENCE [LARGE SCALE GENOMIC DNA]</scope>
    <source>
        <strain evidence="3 4">DSM 16784</strain>
    </source>
</reference>
<keyword evidence="4" id="KW-1185">Reference proteome</keyword>
<dbReference type="EC" id="3.2.1.86" evidence="3"/>
<evidence type="ECO:0000313" key="3">
    <source>
        <dbReference type="EMBL" id="MDQ0360694.1"/>
    </source>
</evidence>
<name>A0ABU0E1R0_9FIRM</name>
<accession>A0ABU0E1R0</accession>
<gene>
    <name evidence="3" type="ORF">J2S15_001439</name>
</gene>
<evidence type="ECO:0000256" key="2">
    <source>
        <dbReference type="RuleBase" id="RU003690"/>
    </source>
</evidence>
<keyword evidence="1 3" id="KW-0326">Glycosidase</keyword>
<dbReference type="InterPro" id="IPR001360">
    <property type="entry name" value="Glyco_hydro_1"/>
</dbReference>
<evidence type="ECO:0000313" key="4">
    <source>
        <dbReference type="Proteomes" id="UP001230220"/>
    </source>
</evidence>
<sequence>MNSNFLWGTASSAPQMEGAYLEGGKGLTIADVITVGGKTYARRATKEVEEGEFYPSHNAIDFYHTYPEDLKLLAELGVKSYRFSISWARIFPNGDDEVPNEEGLLFYEKIIDALLEYNIEPVVTLVHIDFPLNLTKKYGSWTNRKLVDLFLIYAKTVMERYKGKVKYWMTFNEVNHAIPKNDYASVLAFMSSGVEIDKYDNKEQATADIVYHMILATSKTVLLGHSIDPNIKVSIMNAFIPIYPNTCNPLDVMESVKQSENDFFILDILCRGSYPQYQLNAYKDAGIVLPILPGDKEDMENGKIDYLAFSYYMSNVASNDKSKMKMQNAGFSMGIDNPYLEKTPWGFTIDPVGFRYALNVLHNRYQLPIMVVENGIGGEEEVVDNNVDDTYRIDYLRKHIEQMKLAIEVDGVNCIGYHAWTSIDLVSGSSGEMSKRYGFVYVDLDNKLQGSAKRIPKKSYYWYQKVIETNGKIL</sequence>
<proteinExistence type="inferred from homology"/>
<dbReference type="PRINTS" id="PR00131">
    <property type="entry name" value="GLHYDRLASE1"/>
</dbReference>
<dbReference type="Proteomes" id="UP001230220">
    <property type="component" value="Unassembled WGS sequence"/>
</dbReference>
<dbReference type="Pfam" id="PF00232">
    <property type="entry name" value="Glyco_hydro_1"/>
    <property type="match status" value="1"/>
</dbReference>